<dbReference type="Proteomes" id="UP000680865">
    <property type="component" value="Unassembled WGS sequence"/>
</dbReference>
<name>A0A919T0D5_9ACTN</name>
<proteinExistence type="predicted"/>
<gene>
    <name evidence="1" type="ORF">Aco04nite_84710</name>
</gene>
<reference evidence="1" key="1">
    <citation type="submission" date="2021-03" db="EMBL/GenBank/DDBJ databases">
        <title>Whole genome shotgun sequence of Actinoplanes consettensis NBRC 14913.</title>
        <authorList>
            <person name="Komaki H."/>
            <person name="Tamura T."/>
        </authorList>
    </citation>
    <scope>NUCLEOTIDE SEQUENCE</scope>
    <source>
        <strain evidence="1">NBRC 14913</strain>
    </source>
</reference>
<evidence type="ECO:0000313" key="2">
    <source>
        <dbReference type="Proteomes" id="UP000680865"/>
    </source>
</evidence>
<protein>
    <submittedName>
        <fullName evidence="1">Uncharacterized protein</fullName>
    </submittedName>
</protein>
<evidence type="ECO:0000313" key="1">
    <source>
        <dbReference type="EMBL" id="GIM83055.1"/>
    </source>
</evidence>
<comment type="caution">
    <text evidence="1">The sequence shown here is derived from an EMBL/GenBank/DDBJ whole genome shotgun (WGS) entry which is preliminary data.</text>
</comment>
<accession>A0A919T0D5</accession>
<dbReference type="SUPFAM" id="SSF140453">
    <property type="entry name" value="EsxAB dimer-like"/>
    <property type="match status" value="1"/>
</dbReference>
<dbReference type="InterPro" id="IPR036689">
    <property type="entry name" value="ESAT-6-like_sf"/>
</dbReference>
<sequence>MSDLVAPVTSTRTAWTGASLAEGFQGLYQAVDSGSWVDQALAGGAFAVEAAATVLDPFSALLSNGLGWAMEYFEPLRQVLDRLAGIPDRVASHAATWGNMGGRLQAMAAELQSSLAGDLPDWQGAAADSYRALMVNNVDALDGLGLLSHAMSSATQAAGNLVQFTREIVRDLIADLVARVIVWAAESLLVVTIPVVAAQIASAVVKWAARILGYTTALISSLTNLSRLMG</sequence>
<organism evidence="1 2">
    <name type="scientific">Winogradskya consettensis</name>
    <dbReference type="NCBI Taxonomy" id="113560"/>
    <lineage>
        <taxon>Bacteria</taxon>
        <taxon>Bacillati</taxon>
        <taxon>Actinomycetota</taxon>
        <taxon>Actinomycetes</taxon>
        <taxon>Micromonosporales</taxon>
        <taxon>Micromonosporaceae</taxon>
        <taxon>Winogradskya</taxon>
    </lineage>
</organism>
<dbReference type="RefSeq" id="WP_213002798.1">
    <property type="nucleotide sequence ID" value="NZ_BAAATW010000006.1"/>
</dbReference>
<dbReference type="AlphaFoldDB" id="A0A919T0D5"/>
<dbReference type="EMBL" id="BOQP01000052">
    <property type="protein sequence ID" value="GIM83055.1"/>
    <property type="molecule type" value="Genomic_DNA"/>
</dbReference>
<keyword evidence="2" id="KW-1185">Reference proteome</keyword>